<evidence type="ECO:0000313" key="10">
    <source>
        <dbReference type="Proteomes" id="UP000053260"/>
    </source>
</evidence>
<reference evidence="9 10" key="1">
    <citation type="submission" date="2015-10" db="EMBL/GenBank/DDBJ databases">
        <title>Draft genome sequence of Streptomyces sp. RV15, isolated from a marine sponge.</title>
        <authorList>
            <person name="Ruckert C."/>
            <person name="Abdelmohsen U.R."/>
            <person name="Winkler A."/>
            <person name="Hentschel U."/>
            <person name="Kalinowski J."/>
            <person name="Kampfer P."/>
            <person name="Glaeser S."/>
        </authorList>
    </citation>
    <scope>NUCLEOTIDE SEQUENCE [LARGE SCALE GENOMIC DNA]</scope>
    <source>
        <strain evidence="9 10">RV15</strain>
    </source>
</reference>
<dbReference type="RefSeq" id="WP_067022140.1">
    <property type="nucleotide sequence ID" value="NZ_KQ949083.1"/>
</dbReference>
<dbReference type="EMBL" id="LMXB01000047">
    <property type="protein sequence ID" value="KUO19949.1"/>
    <property type="molecule type" value="Genomic_DNA"/>
</dbReference>
<dbReference type="PANTHER" id="PTHR43386">
    <property type="entry name" value="OLIGOPEPTIDE TRANSPORT SYSTEM PERMEASE PROTEIN APPC"/>
    <property type="match status" value="1"/>
</dbReference>
<evidence type="ECO:0000313" key="9">
    <source>
        <dbReference type="EMBL" id="KUO19949.1"/>
    </source>
</evidence>
<dbReference type="Pfam" id="PF00528">
    <property type="entry name" value="BPD_transp_1"/>
    <property type="match status" value="1"/>
</dbReference>
<proteinExistence type="inferred from homology"/>
<evidence type="ECO:0000256" key="7">
    <source>
        <dbReference type="RuleBase" id="RU363032"/>
    </source>
</evidence>
<keyword evidence="3" id="KW-1003">Cell membrane</keyword>
<comment type="similarity">
    <text evidence="7">Belongs to the binding-protein-dependent transport system permease family.</text>
</comment>
<feature type="domain" description="ABC transmembrane type-1" evidence="8">
    <location>
        <begin position="97"/>
        <end position="284"/>
    </location>
</feature>
<evidence type="ECO:0000256" key="4">
    <source>
        <dbReference type="ARBA" id="ARBA00022692"/>
    </source>
</evidence>
<evidence type="ECO:0000256" key="6">
    <source>
        <dbReference type="ARBA" id="ARBA00023136"/>
    </source>
</evidence>
<comment type="caution">
    <text evidence="9">The sequence shown here is derived from an EMBL/GenBank/DDBJ whole genome shotgun (WGS) entry which is preliminary data.</text>
</comment>
<dbReference type="PANTHER" id="PTHR43386:SF1">
    <property type="entry name" value="D,D-DIPEPTIDE TRANSPORT SYSTEM PERMEASE PROTEIN DDPC-RELATED"/>
    <property type="match status" value="1"/>
</dbReference>
<dbReference type="CDD" id="cd06261">
    <property type="entry name" value="TM_PBP2"/>
    <property type="match status" value="1"/>
</dbReference>
<dbReference type="GO" id="GO:0071916">
    <property type="term" value="F:dipeptide transmembrane transporter activity"/>
    <property type="evidence" value="ECO:0007669"/>
    <property type="project" value="TreeGrafter"/>
</dbReference>
<dbReference type="Pfam" id="PF12911">
    <property type="entry name" value="OppC_N"/>
    <property type="match status" value="1"/>
</dbReference>
<keyword evidence="5 7" id="KW-1133">Transmembrane helix</keyword>
<keyword evidence="4 7" id="KW-0812">Transmembrane</keyword>
<dbReference type="GO" id="GO:0005886">
    <property type="term" value="C:plasma membrane"/>
    <property type="evidence" value="ECO:0007669"/>
    <property type="project" value="UniProtKB-SubCell"/>
</dbReference>
<dbReference type="InterPro" id="IPR050366">
    <property type="entry name" value="BP-dependent_transpt_permease"/>
</dbReference>
<evidence type="ECO:0000259" key="8">
    <source>
        <dbReference type="PROSITE" id="PS50928"/>
    </source>
</evidence>
<gene>
    <name evidence="9" type="ORF">AQJ91_17415</name>
</gene>
<dbReference type="PROSITE" id="PS50928">
    <property type="entry name" value="ABC_TM1"/>
    <property type="match status" value="1"/>
</dbReference>
<dbReference type="InterPro" id="IPR025966">
    <property type="entry name" value="OppC_N"/>
</dbReference>
<organism evidence="9 10">
    <name type="scientific">Streptomyces dysideae</name>
    <dbReference type="NCBI Taxonomy" id="909626"/>
    <lineage>
        <taxon>Bacteria</taxon>
        <taxon>Bacillati</taxon>
        <taxon>Actinomycetota</taxon>
        <taxon>Actinomycetes</taxon>
        <taxon>Kitasatosporales</taxon>
        <taxon>Streptomycetaceae</taxon>
        <taxon>Streptomyces</taxon>
    </lineage>
</organism>
<evidence type="ECO:0000256" key="3">
    <source>
        <dbReference type="ARBA" id="ARBA00022475"/>
    </source>
</evidence>
<dbReference type="STRING" id="909626.AQJ91_17415"/>
<dbReference type="Proteomes" id="UP000053260">
    <property type="component" value="Unassembled WGS sequence"/>
</dbReference>
<feature type="transmembrane region" description="Helical" evidence="7">
    <location>
        <begin position="206"/>
        <end position="228"/>
    </location>
</feature>
<dbReference type="InterPro" id="IPR000515">
    <property type="entry name" value="MetI-like"/>
</dbReference>
<feature type="transmembrane region" description="Helical" evidence="7">
    <location>
        <begin position="158"/>
        <end position="175"/>
    </location>
</feature>
<feature type="transmembrane region" description="Helical" evidence="7">
    <location>
        <begin position="128"/>
        <end position="152"/>
    </location>
</feature>
<keyword evidence="6 7" id="KW-0472">Membrane</keyword>
<comment type="subcellular location">
    <subcellularLocation>
        <location evidence="1 7">Cell membrane</location>
        <topology evidence="1 7">Multi-pass membrane protein</topology>
    </subcellularLocation>
</comment>
<dbReference type="AlphaFoldDB" id="A0A101V004"/>
<feature type="transmembrane region" description="Helical" evidence="7">
    <location>
        <begin position="34"/>
        <end position="55"/>
    </location>
</feature>
<evidence type="ECO:0000256" key="1">
    <source>
        <dbReference type="ARBA" id="ARBA00004651"/>
    </source>
</evidence>
<accession>A0A101V004</accession>
<dbReference type="Gene3D" id="1.10.3720.10">
    <property type="entry name" value="MetI-like"/>
    <property type="match status" value="1"/>
</dbReference>
<protein>
    <submittedName>
        <fullName evidence="9">Peptide ABC transporter permease</fullName>
    </submittedName>
</protein>
<feature type="transmembrane region" description="Helical" evidence="7">
    <location>
        <begin position="263"/>
        <end position="287"/>
    </location>
</feature>
<dbReference type="SUPFAM" id="SSF161098">
    <property type="entry name" value="MetI-like"/>
    <property type="match status" value="1"/>
</dbReference>
<keyword evidence="10" id="KW-1185">Reference proteome</keyword>
<feature type="transmembrane region" description="Helical" evidence="7">
    <location>
        <begin position="97"/>
        <end position="121"/>
    </location>
</feature>
<sequence>MTAIEIATATTPTVPARPARRRGLLRQLIDSKKAFTGLVVLVLFALLALLAPVLAPGDPSLINSTGSQAPSAAHWLGTTAKGQDVLALTLWGARSSLFVGFTVGLAATGVAIVVGLASAYFGRILDDALTLVTNVFLLLPGLPLLIILAAFLPPGTSTVILVLVVTGWAGSARVLRAQAKSIRGKDFVAAAVVTGERPLRIMFREILPNMASVVMTTLLGCVIFGIGAQAGLEFLGLGDSSVVSWGTNLYWAGNDGALMTGTWWAFVPSGLCIALVAFALALVNYAVDEITNPRLRNRRTRRERRG</sequence>
<dbReference type="OrthoDB" id="6637947at2"/>
<evidence type="ECO:0000256" key="2">
    <source>
        <dbReference type="ARBA" id="ARBA00022448"/>
    </source>
</evidence>
<name>A0A101V004_9ACTN</name>
<evidence type="ECO:0000256" key="5">
    <source>
        <dbReference type="ARBA" id="ARBA00022989"/>
    </source>
</evidence>
<dbReference type="InterPro" id="IPR035906">
    <property type="entry name" value="MetI-like_sf"/>
</dbReference>
<keyword evidence="2 7" id="KW-0813">Transport</keyword>